<evidence type="ECO:0000313" key="2">
    <source>
        <dbReference type="EMBL" id="KAJ8785464.1"/>
    </source>
</evidence>
<accession>A0AB34H428</accession>
<proteinExistence type="predicted"/>
<reference evidence="2 3" key="1">
    <citation type="submission" date="2022-11" db="EMBL/GenBank/DDBJ databases">
        <title>Whole genome sequence of Eschrichtius robustus ER-17-0199.</title>
        <authorList>
            <person name="Bruniche-Olsen A."/>
            <person name="Black A.N."/>
            <person name="Fields C.J."/>
            <person name="Walden K."/>
            <person name="Dewoody J.A."/>
        </authorList>
    </citation>
    <scope>NUCLEOTIDE SEQUENCE [LARGE SCALE GENOMIC DNA]</scope>
    <source>
        <strain evidence="2">ER-17-0199</strain>
        <tissue evidence="2">Blubber</tissue>
    </source>
</reference>
<dbReference type="EMBL" id="JAIQCJ010002014">
    <property type="protein sequence ID" value="KAJ8785464.1"/>
    <property type="molecule type" value="Genomic_DNA"/>
</dbReference>
<name>A0AB34H428_ESCRO</name>
<gene>
    <name evidence="2" type="ORF">J1605_007061</name>
</gene>
<organism evidence="2 3">
    <name type="scientific">Eschrichtius robustus</name>
    <name type="common">California gray whale</name>
    <name type="synonym">Eschrichtius gibbosus</name>
    <dbReference type="NCBI Taxonomy" id="9764"/>
    <lineage>
        <taxon>Eukaryota</taxon>
        <taxon>Metazoa</taxon>
        <taxon>Chordata</taxon>
        <taxon>Craniata</taxon>
        <taxon>Vertebrata</taxon>
        <taxon>Euteleostomi</taxon>
        <taxon>Mammalia</taxon>
        <taxon>Eutheria</taxon>
        <taxon>Laurasiatheria</taxon>
        <taxon>Artiodactyla</taxon>
        <taxon>Whippomorpha</taxon>
        <taxon>Cetacea</taxon>
        <taxon>Mysticeti</taxon>
        <taxon>Eschrichtiidae</taxon>
        <taxon>Eschrichtius</taxon>
    </lineage>
</organism>
<sequence>MPSTSLLKRDGEFLGLQDQSTQTEWICESRQGTQALFPSGTQAISFPDYRLVPCGERPSPNNHMVKGLGPTPDSPSQRAVKASPGSERAKTIHRGNFCGHN</sequence>
<keyword evidence="3" id="KW-1185">Reference proteome</keyword>
<comment type="caution">
    <text evidence="2">The sequence shown here is derived from an EMBL/GenBank/DDBJ whole genome shotgun (WGS) entry which is preliminary data.</text>
</comment>
<evidence type="ECO:0000256" key="1">
    <source>
        <dbReference type="SAM" id="MobiDB-lite"/>
    </source>
</evidence>
<dbReference type="AlphaFoldDB" id="A0AB34H428"/>
<evidence type="ECO:0000313" key="3">
    <source>
        <dbReference type="Proteomes" id="UP001159641"/>
    </source>
</evidence>
<feature type="region of interest" description="Disordered" evidence="1">
    <location>
        <begin position="55"/>
        <end position="101"/>
    </location>
</feature>
<dbReference type="Proteomes" id="UP001159641">
    <property type="component" value="Unassembled WGS sequence"/>
</dbReference>
<protein>
    <submittedName>
        <fullName evidence="2">Uncharacterized protein</fullName>
    </submittedName>
</protein>